<protein>
    <submittedName>
        <fullName evidence="1">Uncharacterized protein</fullName>
    </submittedName>
</protein>
<dbReference type="RefSeq" id="WP_168888419.1">
    <property type="nucleotide sequence ID" value="NZ_JABAHY010000018.1"/>
</dbReference>
<organism evidence="1 2">
    <name type="scientific">Nesterenkonia sedimenti</name>
    <dbReference type="NCBI Taxonomy" id="1463632"/>
    <lineage>
        <taxon>Bacteria</taxon>
        <taxon>Bacillati</taxon>
        <taxon>Actinomycetota</taxon>
        <taxon>Actinomycetes</taxon>
        <taxon>Micrococcales</taxon>
        <taxon>Micrococcaceae</taxon>
        <taxon>Nesterenkonia</taxon>
    </lineage>
</organism>
<dbReference type="Gene3D" id="3.90.1480.20">
    <property type="entry name" value="Glycosyl transferase family 29"/>
    <property type="match status" value="1"/>
</dbReference>
<dbReference type="EMBL" id="JABAHY010000018">
    <property type="protein sequence ID" value="NLS10932.1"/>
    <property type="molecule type" value="Genomic_DNA"/>
</dbReference>
<comment type="caution">
    <text evidence="1">The sequence shown here is derived from an EMBL/GenBank/DDBJ whole genome shotgun (WGS) entry which is preliminary data.</text>
</comment>
<reference evidence="1 2" key="1">
    <citation type="submission" date="2020-04" db="EMBL/GenBank/DDBJ databases">
        <title>Nesterenkonia sp. nov., isolated from marine sediment.</title>
        <authorList>
            <person name="Zhang G."/>
        </authorList>
    </citation>
    <scope>NUCLEOTIDE SEQUENCE [LARGE SCALE GENOMIC DNA]</scope>
    <source>
        <strain evidence="1 2">MY13</strain>
    </source>
</reference>
<evidence type="ECO:0000313" key="1">
    <source>
        <dbReference type="EMBL" id="NLS10932.1"/>
    </source>
</evidence>
<dbReference type="InterPro" id="IPR038578">
    <property type="entry name" value="GT29-like_sf"/>
</dbReference>
<gene>
    <name evidence="1" type="ORF">HGQ17_13200</name>
</gene>
<sequence>MAVSLHGLRYKIAAAAVMTRTARRVGRLPGAATVISSTADLLEPQGQETSGSYRGIAAGLLRQALPETGRGTCVVYDSVAGLIPGNPSAPEVLSERVSRAEATPTAGNLLAAAAAHRKPYVADFRTAAEYYHRAFEANPQDLRAIEGILTTGARSHYDWPRIWAAAAHLKPRRGPLDATAPDNQSLWRVIDALFVQTPDDDAVAAAEQLLSQHSRQLPGLHQLLLETLAARLQYLGRFSLGFRLREAMAINRVRELRGIPLESGIWLKHLMGAYAYLDQIGRLTRTAAKPPVDRSHLLTSMQAAKLSADAALYAGNAEPLQQQAALRRQRMPLPGDQKMADLVNGKRVAVVGPSAGDGLGELIDSYDVVVRTGHNPAGDPADAGGRTDIAYYAGRDLIGAYDQVQEAADQGKIQMAVTRPFFLDAPALQEVGGQPQWLRTARFEYGLYFRGAPQGMQRIIYDLLQFAPAEIALFNADFYAGENFAAEGYRASYSAFGPDNQTNDVVAMHDLAYEFRFTQRLLTAGIITAHGTAAEVLTQDTETYYQRLESGPLV</sequence>
<keyword evidence="2" id="KW-1185">Reference proteome</keyword>
<proteinExistence type="predicted"/>
<name>A0A7X8TLE7_9MICC</name>
<dbReference type="Proteomes" id="UP000523139">
    <property type="component" value="Unassembled WGS sequence"/>
</dbReference>
<accession>A0A7X8TLE7</accession>
<evidence type="ECO:0000313" key="2">
    <source>
        <dbReference type="Proteomes" id="UP000523139"/>
    </source>
</evidence>
<dbReference type="AlphaFoldDB" id="A0A7X8TLE7"/>